<comment type="similarity">
    <text evidence="3">Belongs to the MDM1 family.</text>
</comment>
<comment type="subcellular location">
    <subcellularLocation>
        <location evidence="1">Cytoplasm</location>
        <location evidence="1">Cytoskeleton</location>
        <location evidence="1">Microtubule organizing center</location>
        <location evidence="1">Centrosome</location>
        <location evidence="1">Centriole</location>
    </subcellularLocation>
    <subcellularLocation>
        <location evidence="2">Nucleus</location>
    </subcellularLocation>
</comment>
<feature type="transmembrane region" description="Helical" evidence="11">
    <location>
        <begin position="245"/>
        <end position="268"/>
    </location>
</feature>
<feature type="region of interest" description="Disordered" evidence="10">
    <location>
        <begin position="101"/>
        <end position="121"/>
    </location>
</feature>
<evidence type="ECO:0000313" key="12">
    <source>
        <dbReference type="Ensembl" id="ENSUMAP00000028520"/>
    </source>
</evidence>
<keyword evidence="7" id="KW-0206">Cytoskeleton</keyword>
<evidence type="ECO:0000256" key="8">
    <source>
        <dbReference type="ARBA" id="ARBA00023242"/>
    </source>
</evidence>
<keyword evidence="8" id="KW-0539">Nucleus</keyword>
<evidence type="ECO:0000256" key="6">
    <source>
        <dbReference type="ARBA" id="ARBA00022701"/>
    </source>
</evidence>
<dbReference type="GO" id="GO:0005814">
    <property type="term" value="C:centriole"/>
    <property type="evidence" value="ECO:0007669"/>
    <property type="project" value="UniProtKB-SubCell"/>
</dbReference>
<organism evidence="12">
    <name type="scientific">Ursus maritimus</name>
    <name type="common">Polar bear</name>
    <name type="synonym">Thalarctos maritimus</name>
    <dbReference type="NCBI Taxonomy" id="29073"/>
    <lineage>
        <taxon>Eukaryota</taxon>
        <taxon>Metazoa</taxon>
        <taxon>Chordata</taxon>
        <taxon>Craniata</taxon>
        <taxon>Vertebrata</taxon>
        <taxon>Euteleostomi</taxon>
        <taxon>Mammalia</taxon>
        <taxon>Eutheria</taxon>
        <taxon>Laurasiatheria</taxon>
        <taxon>Carnivora</taxon>
        <taxon>Caniformia</taxon>
        <taxon>Ursidae</taxon>
        <taxon>Ursus</taxon>
    </lineage>
</organism>
<evidence type="ECO:0000256" key="2">
    <source>
        <dbReference type="ARBA" id="ARBA00004123"/>
    </source>
</evidence>
<dbReference type="AlphaFoldDB" id="A0A452V506"/>
<proteinExistence type="inferred from homology"/>
<name>A0A452V506_URSMA</name>
<dbReference type="Pfam" id="PF15501">
    <property type="entry name" value="MDM1"/>
    <property type="match status" value="1"/>
</dbReference>
<evidence type="ECO:0000256" key="3">
    <source>
        <dbReference type="ARBA" id="ARBA00010494"/>
    </source>
</evidence>
<evidence type="ECO:0000256" key="11">
    <source>
        <dbReference type="SAM" id="Phobius"/>
    </source>
</evidence>
<evidence type="ECO:0000256" key="1">
    <source>
        <dbReference type="ARBA" id="ARBA00004114"/>
    </source>
</evidence>
<dbReference type="GeneTree" id="ENSGT00390000004106"/>
<keyword evidence="5" id="KW-0963">Cytoplasm</keyword>
<keyword evidence="11" id="KW-0812">Transmembrane</keyword>
<dbReference type="Ensembl" id="ENSUMAT00000033728.1">
    <property type="protein sequence ID" value="ENSUMAP00000028520.1"/>
    <property type="gene ID" value="ENSUMAG00000020713.1"/>
</dbReference>
<reference evidence="12" key="1">
    <citation type="submission" date="2019-03" db="UniProtKB">
        <authorList>
            <consortium name="Ensembl"/>
        </authorList>
    </citation>
    <scope>IDENTIFICATION</scope>
</reference>
<evidence type="ECO:0000256" key="5">
    <source>
        <dbReference type="ARBA" id="ARBA00022490"/>
    </source>
</evidence>
<evidence type="ECO:0000256" key="4">
    <source>
        <dbReference type="ARBA" id="ARBA00013508"/>
    </source>
</evidence>
<keyword evidence="11" id="KW-0472">Membrane</keyword>
<keyword evidence="6" id="KW-0493">Microtubule</keyword>
<protein>
    <recommendedName>
        <fullName evidence="4">Nuclear protein MDM1</fullName>
    </recommendedName>
</protein>
<feature type="transmembrane region" description="Helical" evidence="11">
    <location>
        <begin position="187"/>
        <end position="211"/>
    </location>
</feature>
<dbReference type="PANTHER" id="PTHR32078">
    <property type="entry name" value="NUCLEAR PROTEIN MDM1"/>
    <property type="match status" value="1"/>
</dbReference>
<dbReference type="OMA" id="LMSYRIV"/>
<comment type="function">
    <text evidence="9">Microtubule-binding protein that negatively regulates centriole duplication. Binds to and stabilizes microtubules.</text>
</comment>
<dbReference type="GO" id="GO:0046600">
    <property type="term" value="P:negative regulation of centriole replication"/>
    <property type="evidence" value="ECO:0007669"/>
    <property type="project" value="InterPro"/>
</dbReference>
<evidence type="ECO:0000256" key="10">
    <source>
        <dbReference type="SAM" id="MobiDB-lite"/>
    </source>
</evidence>
<dbReference type="GO" id="GO:0060041">
    <property type="term" value="P:retina development in camera-type eye"/>
    <property type="evidence" value="ECO:0007669"/>
    <property type="project" value="TreeGrafter"/>
</dbReference>
<dbReference type="GO" id="GO:0008017">
    <property type="term" value="F:microtubule binding"/>
    <property type="evidence" value="ECO:0007669"/>
    <property type="project" value="InterPro"/>
</dbReference>
<dbReference type="PANTHER" id="PTHR32078:SF1">
    <property type="entry name" value="NUCLEAR PROTEIN MDM1"/>
    <property type="match status" value="1"/>
</dbReference>
<evidence type="ECO:0000256" key="7">
    <source>
        <dbReference type="ARBA" id="ARBA00023212"/>
    </source>
</evidence>
<dbReference type="InterPro" id="IPR029136">
    <property type="entry name" value="MDM1"/>
</dbReference>
<evidence type="ECO:0000256" key="9">
    <source>
        <dbReference type="ARBA" id="ARBA00045771"/>
    </source>
</evidence>
<sequence length="295" mass="34093">FTDVFFKTKSINCIVFKLSFVLQGLSEYQRNFLWKKSYLSESYNPSVGKRYPWAGLRSDQLGITREPSFISKRRVPYHDAQISKSLEWNGAISENDVVVSPKPEAPEIAESQEAEQKEDVNQERVLALEASRVPKRTRSHSTDSRAEGASDIVENDVDVTANHPPVNENEDLEHSTKLHSENVANGVGIFTVFLFESIEFFVISVILHFVLKNFPLLFSYLMSYRIVKRLVTLVIGNSILKSCHFVLVILRYLFIGWTACLWILFILYQHHSPKGEIKLRQRRRRVVGHHLWQGW</sequence>
<dbReference type="GO" id="GO:0005634">
    <property type="term" value="C:nucleus"/>
    <property type="evidence" value="ECO:0007669"/>
    <property type="project" value="UniProtKB-SubCell"/>
</dbReference>
<accession>A0A452V506</accession>
<dbReference type="GO" id="GO:0005874">
    <property type="term" value="C:microtubule"/>
    <property type="evidence" value="ECO:0007669"/>
    <property type="project" value="UniProtKB-KW"/>
</dbReference>
<keyword evidence="11" id="KW-1133">Transmembrane helix</keyword>